<dbReference type="RefSeq" id="WP_162199861.1">
    <property type="nucleotide sequence ID" value="NZ_CBXV010000008.1"/>
</dbReference>
<evidence type="ECO:0000256" key="1">
    <source>
        <dbReference type="SAM" id="Phobius"/>
    </source>
</evidence>
<feature type="transmembrane region" description="Helical" evidence="1">
    <location>
        <begin position="129"/>
        <end position="147"/>
    </location>
</feature>
<name>A0A0B6WZT6_9BACT</name>
<protein>
    <submittedName>
        <fullName evidence="3">Predicted integral membrane protein</fullName>
    </submittedName>
</protein>
<keyword evidence="1" id="KW-1133">Transmembrane helix</keyword>
<reference evidence="3 4" key="2">
    <citation type="submission" date="2015-01" db="EMBL/GenBank/DDBJ databases">
        <title>Complete genome sequence of Pyrinomonas methylaliphatogenes type strain K22T.</title>
        <authorList>
            <person name="Lee K.C.Y."/>
            <person name="Power J.F."/>
            <person name="Dunfield P.F."/>
            <person name="Morgan X.C."/>
            <person name="Huttenhower C."/>
            <person name="Stott M.B."/>
        </authorList>
    </citation>
    <scope>NUCLEOTIDE SEQUENCE [LARGE SCALE GENOMIC DNA]</scope>
    <source>
        <strain evidence="3 4">K22</strain>
    </source>
</reference>
<accession>A0A0B6WZT6</accession>
<gene>
    <name evidence="3" type="ORF">PYK22_02836</name>
</gene>
<dbReference type="STRING" id="454194.PYK22_02836"/>
<dbReference type="NCBIfam" id="NF037970">
    <property type="entry name" value="vanZ_1"/>
    <property type="match status" value="1"/>
</dbReference>
<dbReference type="Pfam" id="PF04892">
    <property type="entry name" value="VanZ"/>
    <property type="match status" value="1"/>
</dbReference>
<keyword evidence="4" id="KW-1185">Reference proteome</keyword>
<feature type="transmembrane region" description="Helical" evidence="1">
    <location>
        <begin position="91"/>
        <end position="109"/>
    </location>
</feature>
<proteinExistence type="predicted"/>
<organism evidence="3 4">
    <name type="scientific">Pyrinomonas methylaliphatogenes</name>
    <dbReference type="NCBI Taxonomy" id="454194"/>
    <lineage>
        <taxon>Bacteria</taxon>
        <taxon>Pseudomonadati</taxon>
        <taxon>Acidobacteriota</taxon>
        <taxon>Blastocatellia</taxon>
        <taxon>Blastocatellales</taxon>
        <taxon>Pyrinomonadaceae</taxon>
        <taxon>Pyrinomonas</taxon>
    </lineage>
</organism>
<sequence length="161" mass="18287">MEESGIKGRFWRYGPLIAWMLMIFFASSDEFSAANTSRLIGPLLRWLFPNMSEETLTLIHLAIRKAAHFAEYGVLALLAARAFSTSSKAWLRSRWIIASFSLVVCYALLDEYRQSFVPTRTPSIWDSLLDTAGGVSALFALTLWRALRKRFDRMNCGAQPN</sequence>
<dbReference type="InterPro" id="IPR006976">
    <property type="entry name" value="VanZ-like"/>
</dbReference>
<reference evidence="3 4" key="1">
    <citation type="submission" date="2013-12" db="EMBL/GenBank/DDBJ databases">
        <authorList>
            <person name="Stott M."/>
        </authorList>
    </citation>
    <scope>NUCLEOTIDE SEQUENCE [LARGE SCALE GENOMIC DNA]</scope>
    <source>
        <strain evidence="3 4">K22</strain>
    </source>
</reference>
<dbReference type="AlphaFoldDB" id="A0A0B6WZT6"/>
<dbReference type="Proteomes" id="UP000031518">
    <property type="component" value="Unassembled WGS sequence"/>
</dbReference>
<evidence type="ECO:0000259" key="2">
    <source>
        <dbReference type="Pfam" id="PF04892"/>
    </source>
</evidence>
<keyword evidence="1" id="KW-0472">Membrane</keyword>
<dbReference type="EMBL" id="CBXV010000008">
    <property type="protein sequence ID" value="CDM66798.1"/>
    <property type="molecule type" value="Genomic_DNA"/>
</dbReference>
<evidence type="ECO:0000313" key="3">
    <source>
        <dbReference type="EMBL" id="CDM66798.1"/>
    </source>
</evidence>
<keyword evidence="1" id="KW-0812">Transmembrane</keyword>
<evidence type="ECO:0000313" key="4">
    <source>
        <dbReference type="Proteomes" id="UP000031518"/>
    </source>
</evidence>
<feature type="domain" description="VanZ-like" evidence="2">
    <location>
        <begin position="16"/>
        <end position="144"/>
    </location>
</feature>